<comment type="caution">
    <text evidence="2">The sequence shown here is derived from an EMBL/GenBank/DDBJ whole genome shotgun (WGS) entry which is preliminary data.</text>
</comment>
<sequence>MMIEPLTQQHALEIANDWHYEAPYDFYDMKNDLEDYEEMVSPEARGDRYFQVLREGELYGFFCLEQKGERILELGLGMKPEHCGKGQGAAFLQEILDFIMENFAPQVLRLSVADFNHRAQQLYLNMGFEVVRRIPQESNGDIHLFVEMEKKV</sequence>
<accession>A0A3P1S8Q1</accession>
<name>A0A3P1S8Q1_STRSA</name>
<keyword evidence="2" id="KW-0808">Transferase</keyword>
<dbReference type="RefSeq" id="WP_061592039.1">
    <property type="nucleotide sequence ID" value="NZ_LAWG01000003.1"/>
</dbReference>
<dbReference type="PROSITE" id="PS51186">
    <property type="entry name" value="GNAT"/>
    <property type="match status" value="1"/>
</dbReference>
<dbReference type="GO" id="GO:0016747">
    <property type="term" value="F:acyltransferase activity, transferring groups other than amino-acyl groups"/>
    <property type="evidence" value="ECO:0007669"/>
    <property type="project" value="InterPro"/>
</dbReference>
<feature type="domain" description="N-acetyltransferase" evidence="1">
    <location>
        <begin position="1"/>
        <end position="152"/>
    </location>
</feature>
<reference evidence="2 3" key="1">
    <citation type="submission" date="2018-11" db="EMBL/GenBank/DDBJ databases">
        <title>Genomes From Bacteria Associated with the Canine Oral Cavity: a Test Case for Automated Genome-Based Taxonomic Assignment.</title>
        <authorList>
            <person name="Coil D.A."/>
            <person name="Jospin G."/>
            <person name="Darling A.E."/>
            <person name="Wallis C."/>
            <person name="Davis I.J."/>
            <person name="Harris S."/>
            <person name="Eisen J.A."/>
            <person name="Holcombe L.J."/>
            <person name="O'Flynn C."/>
        </authorList>
    </citation>
    <scope>NUCLEOTIDE SEQUENCE [LARGE SCALE GENOMIC DNA]</scope>
    <source>
        <strain evidence="2 3">OH953</strain>
    </source>
</reference>
<organism evidence="2 3">
    <name type="scientific">Streptococcus sanguinis</name>
    <dbReference type="NCBI Taxonomy" id="1305"/>
    <lineage>
        <taxon>Bacteria</taxon>
        <taxon>Bacillati</taxon>
        <taxon>Bacillota</taxon>
        <taxon>Bacilli</taxon>
        <taxon>Lactobacillales</taxon>
        <taxon>Streptococcaceae</taxon>
        <taxon>Streptococcus</taxon>
    </lineage>
</organism>
<proteinExistence type="predicted"/>
<dbReference type="Proteomes" id="UP000277597">
    <property type="component" value="Unassembled WGS sequence"/>
</dbReference>
<dbReference type="EMBL" id="RQZI01000004">
    <property type="protein sequence ID" value="RRC92612.1"/>
    <property type="molecule type" value="Genomic_DNA"/>
</dbReference>
<gene>
    <name evidence="2" type="ORF">EII39_05495</name>
</gene>
<evidence type="ECO:0000313" key="3">
    <source>
        <dbReference type="Proteomes" id="UP000277597"/>
    </source>
</evidence>
<dbReference type="AlphaFoldDB" id="A0A3P1S8Q1"/>
<dbReference type="Pfam" id="PF00583">
    <property type="entry name" value="Acetyltransf_1"/>
    <property type="match status" value="1"/>
</dbReference>
<evidence type="ECO:0000313" key="2">
    <source>
        <dbReference type="EMBL" id="RRC92612.1"/>
    </source>
</evidence>
<dbReference type="SUPFAM" id="SSF55729">
    <property type="entry name" value="Acyl-CoA N-acyltransferases (Nat)"/>
    <property type="match status" value="1"/>
</dbReference>
<dbReference type="InterPro" id="IPR000182">
    <property type="entry name" value="GNAT_dom"/>
</dbReference>
<protein>
    <submittedName>
        <fullName evidence="2">GNAT family N-acetyltransferase</fullName>
    </submittedName>
</protein>
<dbReference type="Gene3D" id="3.40.630.30">
    <property type="match status" value="1"/>
</dbReference>
<evidence type="ECO:0000259" key="1">
    <source>
        <dbReference type="PROSITE" id="PS51186"/>
    </source>
</evidence>
<dbReference type="InterPro" id="IPR016181">
    <property type="entry name" value="Acyl_CoA_acyltransferase"/>
</dbReference>